<feature type="transmembrane region" description="Helical" evidence="8">
    <location>
        <begin position="181"/>
        <end position="198"/>
    </location>
</feature>
<evidence type="ECO:0000313" key="11">
    <source>
        <dbReference type="Proteomes" id="UP000226192"/>
    </source>
</evidence>
<dbReference type="PANTHER" id="PTHR23502">
    <property type="entry name" value="MAJOR FACILITATOR SUPERFAMILY"/>
    <property type="match status" value="1"/>
</dbReference>
<evidence type="ECO:0000256" key="8">
    <source>
        <dbReference type="SAM" id="Phobius"/>
    </source>
</evidence>
<feature type="transmembrane region" description="Helical" evidence="8">
    <location>
        <begin position="279"/>
        <end position="305"/>
    </location>
</feature>
<comment type="caution">
    <text evidence="10">The sequence shown here is derived from an EMBL/GenBank/DDBJ whole genome shotgun (WGS) entry which is preliminary data.</text>
</comment>
<comment type="similarity">
    <text evidence="7">Belongs to the major facilitator superfamily. DHA1 family. Polyamines/proton antiporter (TC 2.A.1.2.16) subfamily.</text>
</comment>
<keyword evidence="6 8" id="KW-0472">Membrane</keyword>
<keyword evidence="4 8" id="KW-0812">Transmembrane</keyword>
<accession>A0A2C5Y9F7</accession>
<dbReference type="PROSITE" id="PS50850">
    <property type="entry name" value="MFS"/>
    <property type="match status" value="1"/>
</dbReference>
<dbReference type="OrthoDB" id="6770063at2759"/>
<dbReference type="EMBL" id="NJET01000032">
    <property type="protein sequence ID" value="PHH64346.1"/>
    <property type="molecule type" value="Genomic_DNA"/>
</dbReference>
<feature type="transmembrane region" description="Helical" evidence="8">
    <location>
        <begin position="325"/>
        <end position="343"/>
    </location>
</feature>
<dbReference type="PANTHER" id="PTHR23502:SF186">
    <property type="entry name" value="MAJOR FACILITATOR SUPERFAMILY (MFS) PROFILE DOMAIN-CONTAINING PROTEIN"/>
    <property type="match status" value="1"/>
</dbReference>
<dbReference type="InterPro" id="IPR020846">
    <property type="entry name" value="MFS_dom"/>
</dbReference>
<dbReference type="AlphaFoldDB" id="A0A2C5Y9F7"/>
<dbReference type="Gene3D" id="1.20.1250.20">
    <property type="entry name" value="MFS general substrate transporter like domains"/>
    <property type="match status" value="1"/>
</dbReference>
<protein>
    <recommendedName>
        <fullName evidence="9">Major facilitator superfamily (MFS) profile domain-containing protein</fullName>
    </recommendedName>
</protein>
<dbReference type="GO" id="GO:0005886">
    <property type="term" value="C:plasma membrane"/>
    <property type="evidence" value="ECO:0007669"/>
    <property type="project" value="UniProtKB-SubCell"/>
</dbReference>
<sequence>MRAVWQRLFCSSSRKRFEHWRDCSETPCINQDGFVDFSAHDSGDPRSWSLSRKWLVTIGTSLLSMNATLASSFTSGSTGSISRDFGVSETTAALSTTVFLLGFAVGSFIFAPLAESFGRRPIHLVTYPAYLAFSLLCALAPNFAALLAGRFFASVAIAASMSNSPGILADLWQDTARGNPMAVYSAAAWMAPSVGPIISGFMEIKGGWRWAMYVLLCVNALTTLVMLSIPETCRPVILKKRAKALRHARPAQYRELQSELEAHAQSLLLMYKEALLRPWALLFDLINFCCAVYMAVVFTLQFMLLSIYPIVFQNMRGWNKGVGQLPLLGAVVGALAAALLVVWDTRRRHNKHKTHSILEPEDRLLVGIIGGVGFPVAMFWFAWTANYKQVYPTTRPNKAKEEKNPKFQS</sequence>
<evidence type="ECO:0000313" key="10">
    <source>
        <dbReference type="EMBL" id="PHH64346.1"/>
    </source>
</evidence>
<keyword evidence="5 8" id="KW-1133">Transmembrane helix</keyword>
<evidence type="ECO:0000256" key="4">
    <source>
        <dbReference type="ARBA" id="ARBA00022692"/>
    </source>
</evidence>
<dbReference type="SUPFAM" id="SSF103473">
    <property type="entry name" value="MFS general substrate transporter"/>
    <property type="match status" value="1"/>
</dbReference>
<comment type="subcellular location">
    <subcellularLocation>
        <location evidence="1">Cell membrane</location>
        <topology evidence="1">Multi-pass membrane protein</topology>
    </subcellularLocation>
</comment>
<evidence type="ECO:0000256" key="7">
    <source>
        <dbReference type="ARBA" id="ARBA00038459"/>
    </source>
</evidence>
<dbReference type="GO" id="GO:0022857">
    <property type="term" value="F:transmembrane transporter activity"/>
    <property type="evidence" value="ECO:0007669"/>
    <property type="project" value="InterPro"/>
</dbReference>
<dbReference type="InterPro" id="IPR011701">
    <property type="entry name" value="MFS"/>
</dbReference>
<proteinExistence type="inferred from homology"/>
<feature type="transmembrane region" description="Helical" evidence="8">
    <location>
        <begin position="93"/>
        <end position="113"/>
    </location>
</feature>
<dbReference type="Proteomes" id="UP000226192">
    <property type="component" value="Unassembled WGS sequence"/>
</dbReference>
<keyword evidence="11" id="KW-1185">Reference proteome</keyword>
<evidence type="ECO:0000256" key="6">
    <source>
        <dbReference type="ARBA" id="ARBA00023136"/>
    </source>
</evidence>
<feature type="transmembrane region" description="Helical" evidence="8">
    <location>
        <begin position="210"/>
        <end position="229"/>
    </location>
</feature>
<evidence type="ECO:0000256" key="3">
    <source>
        <dbReference type="ARBA" id="ARBA00022475"/>
    </source>
</evidence>
<organism evidence="10 11">
    <name type="scientific">Ophiocordyceps australis</name>
    <dbReference type="NCBI Taxonomy" id="1399860"/>
    <lineage>
        <taxon>Eukaryota</taxon>
        <taxon>Fungi</taxon>
        <taxon>Dikarya</taxon>
        <taxon>Ascomycota</taxon>
        <taxon>Pezizomycotina</taxon>
        <taxon>Sordariomycetes</taxon>
        <taxon>Hypocreomycetidae</taxon>
        <taxon>Hypocreales</taxon>
        <taxon>Ophiocordycipitaceae</taxon>
        <taxon>Ophiocordyceps</taxon>
    </lineage>
</organism>
<evidence type="ECO:0000259" key="9">
    <source>
        <dbReference type="PROSITE" id="PS50850"/>
    </source>
</evidence>
<feature type="transmembrane region" description="Helical" evidence="8">
    <location>
        <begin position="125"/>
        <end position="145"/>
    </location>
</feature>
<evidence type="ECO:0000256" key="2">
    <source>
        <dbReference type="ARBA" id="ARBA00022448"/>
    </source>
</evidence>
<keyword evidence="3" id="KW-1003">Cell membrane</keyword>
<keyword evidence="2" id="KW-0813">Transport</keyword>
<evidence type="ECO:0000256" key="1">
    <source>
        <dbReference type="ARBA" id="ARBA00004651"/>
    </source>
</evidence>
<dbReference type="InterPro" id="IPR036259">
    <property type="entry name" value="MFS_trans_sf"/>
</dbReference>
<gene>
    <name evidence="10" type="ORF">CDD81_4703</name>
</gene>
<feature type="domain" description="Major facilitator superfamily (MFS) profile" evidence="9">
    <location>
        <begin position="52"/>
        <end position="409"/>
    </location>
</feature>
<dbReference type="Pfam" id="PF07690">
    <property type="entry name" value="MFS_1"/>
    <property type="match status" value="1"/>
</dbReference>
<dbReference type="STRING" id="1399860.A0A2C5Y9F7"/>
<reference evidence="10 11" key="1">
    <citation type="submission" date="2017-06" db="EMBL/GenBank/DDBJ databases">
        <title>Ant-infecting Ophiocordyceps genomes reveal a high diversity of potential behavioral manipulation genes and a possible major role for enterotoxins.</title>
        <authorList>
            <person name="De Bekker C."/>
            <person name="Evans H.C."/>
            <person name="Brachmann A."/>
            <person name="Hughes D.P."/>
        </authorList>
    </citation>
    <scope>NUCLEOTIDE SEQUENCE [LARGE SCALE GENOMIC DNA]</scope>
    <source>
        <strain evidence="10 11">Map64</strain>
    </source>
</reference>
<feature type="transmembrane region" description="Helical" evidence="8">
    <location>
        <begin position="364"/>
        <end position="383"/>
    </location>
</feature>
<evidence type="ECO:0000256" key="5">
    <source>
        <dbReference type="ARBA" id="ARBA00022989"/>
    </source>
</evidence>
<name>A0A2C5Y9F7_9HYPO</name>